<sequence length="165" mass="18333">MPNMILFVLLIFVVGFSRSASAIYHQVNAEQIALASANNDDNHKDFIESTEITQTNLHAPFQTVVKGPPVARPARIRTTVRITSTRTTFTTWTSVTPTAAVQTWYGGQKKKEGCDRKACASCRWWYNCVGGEPECFNCDSSPYCDACPPPTGQEKPEVKARWVLS</sequence>
<organism evidence="2 3">
    <name type="scientific">Polychaeton citri CBS 116435</name>
    <dbReference type="NCBI Taxonomy" id="1314669"/>
    <lineage>
        <taxon>Eukaryota</taxon>
        <taxon>Fungi</taxon>
        <taxon>Dikarya</taxon>
        <taxon>Ascomycota</taxon>
        <taxon>Pezizomycotina</taxon>
        <taxon>Dothideomycetes</taxon>
        <taxon>Dothideomycetidae</taxon>
        <taxon>Capnodiales</taxon>
        <taxon>Capnodiaceae</taxon>
        <taxon>Polychaeton</taxon>
    </lineage>
</organism>
<evidence type="ECO:0000313" key="3">
    <source>
        <dbReference type="Proteomes" id="UP000799441"/>
    </source>
</evidence>
<evidence type="ECO:0000256" key="1">
    <source>
        <dbReference type="SAM" id="SignalP"/>
    </source>
</evidence>
<name>A0A9P4Q9Y9_9PEZI</name>
<protein>
    <submittedName>
        <fullName evidence="2">Uncharacterized protein</fullName>
    </submittedName>
</protein>
<dbReference type="EMBL" id="MU003782">
    <property type="protein sequence ID" value="KAF2722514.1"/>
    <property type="molecule type" value="Genomic_DNA"/>
</dbReference>
<reference evidence="2" key="1">
    <citation type="journal article" date="2020" name="Stud. Mycol.">
        <title>101 Dothideomycetes genomes: a test case for predicting lifestyles and emergence of pathogens.</title>
        <authorList>
            <person name="Haridas S."/>
            <person name="Albert R."/>
            <person name="Binder M."/>
            <person name="Bloem J."/>
            <person name="Labutti K."/>
            <person name="Salamov A."/>
            <person name="Andreopoulos B."/>
            <person name="Baker S."/>
            <person name="Barry K."/>
            <person name="Bills G."/>
            <person name="Bluhm B."/>
            <person name="Cannon C."/>
            <person name="Castanera R."/>
            <person name="Culley D."/>
            <person name="Daum C."/>
            <person name="Ezra D."/>
            <person name="Gonzalez J."/>
            <person name="Henrissat B."/>
            <person name="Kuo A."/>
            <person name="Liang C."/>
            <person name="Lipzen A."/>
            <person name="Lutzoni F."/>
            <person name="Magnuson J."/>
            <person name="Mondo S."/>
            <person name="Nolan M."/>
            <person name="Ohm R."/>
            <person name="Pangilinan J."/>
            <person name="Park H.-J."/>
            <person name="Ramirez L."/>
            <person name="Alfaro M."/>
            <person name="Sun H."/>
            <person name="Tritt A."/>
            <person name="Yoshinaga Y."/>
            <person name="Zwiers L.-H."/>
            <person name="Turgeon B."/>
            <person name="Goodwin S."/>
            <person name="Spatafora J."/>
            <person name="Crous P."/>
            <person name="Grigoriev I."/>
        </authorList>
    </citation>
    <scope>NUCLEOTIDE SEQUENCE</scope>
    <source>
        <strain evidence="2">CBS 116435</strain>
    </source>
</reference>
<dbReference type="AlphaFoldDB" id="A0A9P4Q9Y9"/>
<keyword evidence="1" id="KW-0732">Signal</keyword>
<feature type="chain" id="PRO_5040332652" evidence="1">
    <location>
        <begin position="23"/>
        <end position="165"/>
    </location>
</feature>
<dbReference type="Proteomes" id="UP000799441">
    <property type="component" value="Unassembled WGS sequence"/>
</dbReference>
<comment type="caution">
    <text evidence="2">The sequence shown here is derived from an EMBL/GenBank/DDBJ whole genome shotgun (WGS) entry which is preliminary data.</text>
</comment>
<dbReference type="OrthoDB" id="3879479at2759"/>
<gene>
    <name evidence="2" type="ORF">K431DRAFT_345527</name>
</gene>
<proteinExistence type="predicted"/>
<feature type="signal peptide" evidence="1">
    <location>
        <begin position="1"/>
        <end position="22"/>
    </location>
</feature>
<keyword evidence="3" id="KW-1185">Reference proteome</keyword>
<accession>A0A9P4Q9Y9</accession>
<evidence type="ECO:0000313" key="2">
    <source>
        <dbReference type="EMBL" id="KAF2722514.1"/>
    </source>
</evidence>